<dbReference type="SUPFAM" id="SSF48264">
    <property type="entry name" value="Cytochrome P450"/>
    <property type="match status" value="1"/>
</dbReference>
<dbReference type="InterPro" id="IPR036396">
    <property type="entry name" value="Cyt_P450_sf"/>
</dbReference>
<dbReference type="GO" id="GO:0016705">
    <property type="term" value="F:oxidoreductase activity, acting on paired donors, with incorporation or reduction of molecular oxygen"/>
    <property type="evidence" value="ECO:0007669"/>
    <property type="project" value="InterPro"/>
</dbReference>
<dbReference type="STRING" id="78410.A0A0P7BBE4"/>
<dbReference type="OrthoDB" id="2789670at2759"/>
<dbReference type="Gene3D" id="1.10.630.10">
    <property type="entry name" value="Cytochrome P450"/>
    <property type="match status" value="1"/>
</dbReference>
<keyword evidence="1" id="KW-0472">Membrane</keyword>
<sequence>MGAIEYLFANLGRVALGCLALFAVYLVAVSIYNLYFHLAKYPGPLFARISPIYSIWGLFRGRWPFDVHQLHLKYGPVVRTMPNELTFTDPQAWKDIYGHRQGHPQFHKDPIQ</sequence>
<dbReference type="GO" id="GO:0020037">
    <property type="term" value="F:heme binding"/>
    <property type="evidence" value="ECO:0007669"/>
    <property type="project" value="InterPro"/>
</dbReference>
<dbReference type="Proteomes" id="UP000050424">
    <property type="component" value="Unassembled WGS sequence"/>
</dbReference>
<gene>
    <name evidence="2" type="ORF">AK830_g8831</name>
</gene>
<keyword evidence="1" id="KW-0812">Transmembrane</keyword>
<evidence type="ECO:0000256" key="1">
    <source>
        <dbReference type="SAM" id="Phobius"/>
    </source>
</evidence>
<organism evidence="2 3">
    <name type="scientific">Neonectria ditissima</name>
    <dbReference type="NCBI Taxonomy" id="78410"/>
    <lineage>
        <taxon>Eukaryota</taxon>
        <taxon>Fungi</taxon>
        <taxon>Dikarya</taxon>
        <taxon>Ascomycota</taxon>
        <taxon>Pezizomycotina</taxon>
        <taxon>Sordariomycetes</taxon>
        <taxon>Hypocreomycetidae</taxon>
        <taxon>Hypocreales</taxon>
        <taxon>Nectriaceae</taxon>
        <taxon>Neonectria</taxon>
    </lineage>
</organism>
<proteinExistence type="predicted"/>
<dbReference type="GO" id="GO:0005506">
    <property type="term" value="F:iron ion binding"/>
    <property type="evidence" value="ECO:0007669"/>
    <property type="project" value="InterPro"/>
</dbReference>
<keyword evidence="3" id="KW-1185">Reference proteome</keyword>
<evidence type="ECO:0000313" key="3">
    <source>
        <dbReference type="Proteomes" id="UP000050424"/>
    </source>
</evidence>
<comment type="caution">
    <text evidence="2">The sequence shown here is derived from an EMBL/GenBank/DDBJ whole genome shotgun (WGS) entry which is preliminary data.</text>
</comment>
<dbReference type="AlphaFoldDB" id="A0A0P7BBE4"/>
<feature type="transmembrane region" description="Helical" evidence="1">
    <location>
        <begin position="14"/>
        <end position="35"/>
    </location>
</feature>
<keyword evidence="1" id="KW-1133">Transmembrane helix</keyword>
<reference evidence="2 3" key="1">
    <citation type="submission" date="2015-09" db="EMBL/GenBank/DDBJ databases">
        <title>Draft genome of a European isolate of the apple canker pathogen Neonectria ditissima.</title>
        <authorList>
            <person name="Gomez-Cortecero A."/>
            <person name="Harrison R.J."/>
            <person name="Armitage A.D."/>
        </authorList>
    </citation>
    <scope>NUCLEOTIDE SEQUENCE [LARGE SCALE GENOMIC DNA]</scope>
    <source>
        <strain evidence="2 3">R09/05</strain>
    </source>
</reference>
<accession>A0A0P7BBE4</accession>
<evidence type="ECO:0000313" key="2">
    <source>
        <dbReference type="EMBL" id="KPM37730.1"/>
    </source>
</evidence>
<name>A0A0P7BBE4_9HYPO</name>
<dbReference type="GO" id="GO:0004497">
    <property type="term" value="F:monooxygenase activity"/>
    <property type="evidence" value="ECO:0007669"/>
    <property type="project" value="InterPro"/>
</dbReference>
<dbReference type="EMBL" id="LKCW01000155">
    <property type="protein sequence ID" value="KPM37730.1"/>
    <property type="molecule type" value="Genomic_DNA"/>
</dbReference>
<protein>
    <recommendedName>
        <fullName evidence="4">Cytochrome P450 monooxygenase</fullName>
    </recommendedName>
</protein>
<evidence type="ECO:0008006" key="4">
    <source>
        <dbReference type="Google" id="ProtNLM"/>
    </source>
</evidence>